<dbReference type="PANTHER" id="PTHR20992">
    <property type="entry name" value="AT15442P-RELATED"/>
    <property type="match status" value="1"/>
</dbReference>
<evidence type="ECO:0000313" key="2">
    <source>
        <dbReference type="EMBL" id="KRG48437.1"/>
    </source>
</evidence>
<comment type="caution">
    <text evidence="2">The sequence shown here is derived from an EMBL/GenBank/DDBJ whole genome shotgun (WGS) entry which is preliminary data.</text>
</comment>
<keyword evidence="1" id="KW-1133">Transmembrane helix</keyword>
<accession>A0A0R0ATU0</accession>
<feature type="transmembrane region" description="Helical" evidence="1">
    <location>
        <begin position="52"/>
        <end position="85"/>
    </location>
</feature>
<dbReference type="PANTHER" id="PTHR20992:SF9">
    <property type="entry name" value="AT15442P-RELATED"/>
    <property type="match status" value="1"/>
</dbReference>
<keyword evidence="1" id="KW-0812">Transmembrane</keyword>
<keyword evidence="3" id="KW-1185">Reference proteome</keyword>
<proteinExistence type="predicted"/>
<feature type="transmembrane region" description="Helical" evidence="1">
    <location>
        <begin position="235"/>
        <end position="256"/>
    </location>
</feature>
<organism evidence="2 3">
    <name type="scientific">Stenotrophomonas beteli</name>
    <dbReference type="NCBI Taxonomy" id="3384461"/>
    <lineage>
        <taxon>Bacteria</taxon>
        <taxon>Pseudomonadati</taxon>
        <taxon>Pseudomonadota</taxon>
        <taxon>Gammaproteobacteria</taxon>
        <taxon>Lysobacterales</taxon>
        <taxon>Lysobacteraceae</taxon>
        <taxon>Stenotrophomonas</taxon>
        <taxon>Stenotrophomonas maltophilia group</taxon>
    </lineage>
</organism>
<feature type="transmembrane region" description="Helical" evidence="1">
    <location>
        <begin position="170"/>
        <end position="191"/>
    </location>
</feature>
<dbReference type="Proteomes" id="UP000051757">
    <property type="component" value="Unassembled WGS sequence"/>
</dbReference>
<evidence type="ECO:0000256" key="1">
    <source>
        <dbReference type="SAM" id="Phobius"/>
    </source>
</evidence>
<feature type="transmembrane region" description="Helical" evidence="1">
    <location>
        <begin position="197"/>
        <end position="223"/>
    </location>
</feature>
<evidence type="ECO:0000313" key="3">
    <source>
        <dbReference type="Proteomes" id="UP000051757"/>
    </source>
</evidence>
<feature type="transmembrane region" description="Helical" evidence="1">
    <location>
        <begin position="145"/>
        <end position="163"/>
    </location>
</feature>
<keyword evidence="1" id="KW-0472">Membrane</keyword>
<dbReference type="EMBL" id="LLXV01000057">
    <property type="protein sequence ID" value="KRG48437.1"/>
    <property type="molecule type" value="Genomic_DNA"/>
</dbReference>
<dbReference type="Pfam" id="PF04087">
    <property type="entry name" value="DUF389"/>
    <property type="match status" value="1"/>
</dbReference>
<dbReference type="AlphaFoldDB" id="A0A0R0ATU0"/>
<evidence type="ECO:0008006" key="4">
    <source>
        <dbReference type="Google" id="ProtNLM"/>
    </source>
</evidence>
<protein>
    <recommendedName>
        <fullName evidence="4">DUF389 domain-containing protein</fullName>
    </recommendedName>
</protein>
<gene>
    <name evidence="2" type="ORF">ARC23_16490</name>
</gene>
<dbReference type="InterPro" id="IPR005240">
    <property type="entry name" value="DUF389"/>
</dbReference>
<sequence length="444" mass="47703">MLSHVSLPPMSRFQTPLISLASKWRGDHIINRVEHNAVMADVLEGGAATPRYLFMATMSCGIAILGLLQSSAAVVIGAMLISPLMGPIMQLGFSLCVIDFRMMRRALIALVIGTLVALLMSYLIVKASPIREATSEILARTRPTLFDLMVAVFSGLAGAYAAITRKGETIVGVAIATALMPPLAVVGYGLAVGSMAIAGNAFFLFMTNLLAIALSVTLVAKWYGFGMQNSSQSTAWQAVLIAMTFLVLAVPLGIALRDIAASTWIGNGGRVETEAYLSRNGGAIDSFHVDHSGQVPIFNVVAFVPHYLPMAKIEIQKQIQAKLGREVQVELHQSLEANDSIQNGMADIDRIRRQVASIEARLSADAQRTVLEQASTDAITQQLLANLVSVEVAEHEHIVVVRPHGPLMPEQKAILTLEAHLQGQMPGWTVVVRAQEESPITVAN</sequence>
<reference evidence="2 3" key="1">
    <citation type="journal article" date="2016" name="Front. Microbiol.">
        <title>Genome Sequence of Type Strains of Genus Stenotrophomonas.</title>
        <authorList>
            <person name="Patil P.P."/>
            <person name="Midha S."/>
            <person name="Kumar S."/>
            <person name="Patil P.B."/>
        </authorList>
    </citation>
    <scope>NUCLEOTIDE SEQUENCE [LARGE SCALE GENOMIC DNA]</scope>
    <source>
        <strain evidence="2 3">LMG 978</strain>
    </source>
</reference>
<feature type="transmembrane region" description="Helical" evidence="1">
    <location>
        <begin position="106"/>
        <end position="125"/>
    </location>
</feature>
<name>A0A0R0ATU0_9GAMM</name>